<keyword evidence="4" id="KW-0732">Signal</keyword>
<evidence type="ECO:0000256" key="5">
    <source>
        <dbReference type="ARBA" id="ARBA00023136"/>
    </source>
</evidence>
<protein>
    <submittedName>
        <fullName evidence="10">Ger(X)C family spore germination protein</fullName>
    </submittedName>
</protein>
<evidence type="ECO:0000256" key="7">
    <source>
        <dbReference type="ARBA" id="ARBA00023288"/>
    </source>
</evidence>
<evidence type="ECO:0000256" key="4">
    <source>
        <dbReference type="ARBA" id="ARBA00022729"/>
    </source>
</evidence>
<evidence type="ECO:0000313" key="10">
    <source>
        <dbReference type="EMBL" id="MCY6959062.1"/>
    </source>
</evidence>
<accession>A0ABT4D9S0</accession>
<dbReference type="PROSITE" id="PS51257">
    <property type="entry name" value="PROKAR_LIPOPROTEIN"/>
    <property type="match status" value="1"/>
</dbReference>
<gene>
    <name evidence="10" type="ORF">OW729_10640</name>
</gene>
<dbReference type="PANTHER" id="PTHR35789">
    <property type="entry name" value="SPORE GERMINATION PROTEIN B3"/>
    <property type="match status" value="1"/>
</dbReference>
<dbReference type="EMBL" id="JAPQFJ010000010">
    <property type="protein sequence ID" value="MCY6959062.1"/>
    <property type="molecule type" value="Genomic_DNA"/>
</dbReference>
<evidence type="ECO:0000256" key="6">
    <source>
        <dbReference type="ARBA" id="ARBA00023139"/>
    </source>
</evidence>
<feature type="domain" description="Spore germination GerAC-like C-terminal" evidence="8">
    <location>
        <begin position="208"/>
        <end position="367"/>
    </location>
</feature>
<dbReference type="InterPro" id="IPR008844">
    <property type="entry name" value="Spore_GerAC-like"/>
</dbReference>
<dbReference type="InterPro" id="IPR038501">
    <property type="entry name" value="Spore_GerAC_C_sf"/>
</dbReference>
<comment type="subcellular location">
    <subcellularLocation>
        <location evidence="1">Membrane</location>
        <topology evidence="1">Lipid-anchor</topology>
    </subcellularLocation>
</comment>
<dbReference type="InterPro" id="IPR057336">
    <property type="entry name" value="GerAC_N"/>
</dbReference>
<evidence type="ECO:0000259" key="9">
    <source>
        <dbReference type="Pfam" id="PF25198"/>
    </source>
</evidence>
<dbReference type="Pfam" id="PF25198">
    <property type="entry name" value="Spore_GerAC_N"/>
    <property type="match status" value="1"/>
</dbReference>
<name>A0ABT4D9S0_9CLOT</name>
<comment type="caution">
    <text evidence="10">The sequence shown here is derived from an EMBL/GenBank/DDBJ whole genome shotgun (WGS) entry which is preliminary data.</text>
</comment>
<dbReference type="InterPro" id="IPR046953">
    <property type="entry name" value="Spore_GerAC-like_C"/>
</dbReference>
<evidence type="ECO:0000256" key="2">
    <source>
        <dbReference type="ARBA" id="ARBA00007886"/>
    </source>
</evidence>
<keyword evidence="5" id="KW-0472">Membrane</keyword>
<dbReference type="NCBIfam" id="TIGR02887">
    <property type="entry name" value="spore_ger_x_C"/>
    <property type="match status" value="1"/>
</dbReference>
<dbReference type="RefSeq" id="WP_268061485.1">
    <property type="nucleotide sequence ID" value="NZ_JAPQFJ010000010.1"/>
</dbReference>
<dbReference type="Gene3D" id="3.30.300.210">
    <property type="entry name" value="Nutrient germinant receptor protein C, domain 3"/>
    <property type="match status" value="1"/>
</dbReference>
<sequence>MMKKFNKIFSICIIMLFSIFLIGCWDYGDINKKNIVISIGIDRMGDMLEISGEVSKLFSKLEEKGKTNVTSVYTDLSYGKTLEEARVDFSSKRPYETFLGATRVVVFGRKYAREGIEPYINRINKTYDYRKAVLAFVSREPPSQLFSKDIQNHLSVGFFLEDNINFLTNKGMAINKNIGEILSDIAMGDVGYMLPYVGIEQQNVRYLGLAVMRDSKLIDIIDIKDTDGILYIQGKNISREETINSLKDPKNKLSFDTKINKRDIKVKYKDKKIVINIDLDLDAKLSYQYYLDPLNNKELKEFEHLISDKIKKDIELSVKRSQDNKCDMFGFARYFRADDPKNYKNINWRENYDKADVIVNVKTKIVSMNLSDYKVKHK</sequence>
<evidence type="ECO:0000256" key="1">
    <source>
        <dbReference type="ARBA" id="ARBA00004635"/>
    </source>
</evidence>
<comment type="similarity">
    <text evidence="2">Belongs to the GerABKC lipoprotein family.</text>
</comment>
<evidence type="ECO:0000259" key="8">
    <source>
        <dbReference type="Pfam" id="PF05504"/>
    </source>
</evidence>
<dbReference type="Pfam" id="PF05504">
    <property type="entry name" value="Spore_GerAC"/>
    <property type="match status" value="1"/>
</dbReference>
<keyword evidence="11" id="KW-1185">Reference proteome</keyword>
<evidence type="ECO:0000313" key="11">
    <source>
        <dbReference type="Proteomes" id="UP001144612"/>
    </source>
</evidence>
<dbReference type="Proteomes" id="UP001144612">
    <property type="component" value="Unassembled WGS sequence"/>
</dbReference>
<keyword evidence="3" id="KW-0309">Germination</keyword>
<keyword evidence="6" id="KW-0564">Palmitate</keyword>
<proteinExistence type="inferred from homology"/>
<keyword evidence="7" id="KW-0449">Lipoprotein</keyword>
<organism evidence="10 11">
    <name type="scientific">Clostridium brassicae</name>
    <dbReference type="NCBI Taxonomy" id="2999072"/>
    <lineage>
        <taxon>Bacteria</taxon>
        <taxon>Bacillati</taxon>
        <taxon>Bacillota</taxon>
        <taxon>Clostridia</taxon>
        <taxon>Eubacteriales</taxon>
        <taxon>Clostridiaceae</taxon>
        <taxon>Clostridium</taxon>
    </lineage>
</organism>
<evidence type="ECO:0000256" key="3">
    <source>
        <dbReference type="ARBA" id="ARBA00022544"/>
    </source>
</evidence>
<feature type="domain" description="Spore germination protein N-terminal" evidence="9">
    <location>
        <begin position="26"/>
        <end position="198"/>
    </location>
</feature>
<dbReference type="PANTHER" id="PTHR35789:SF1">
    <property type="entry name" value="SPORE GERMINATION PROTEIN B3"/>
    <property type="match status" value="1"/>
</dbReference>
<reference evidence="10" key="1">
    <citation type="submission" date="2022-12" db="EMBL/GenBank/DDBJ databases">
        <title>Clostridium sp. nov., isolated from industrial wastewater.</title>
        <authorList>
            <person name="Jiayan W."/>
        </authorList>
    </citation>
    <scope>NUCLEOTIDE SEQUENCE</scope>
    <source>
        <strain evidence="10">ZC22-4</strain>
    </source>
</reference>